<reference evidence="2" key="1">
    <citation type="submission" date="2021-03" db="EMBL/GenBank/DDBJ databases">
        <title>Draft genome sequence of rust myrtle Austropuccinia psidii MF-1, a brazilian biotype.</title>
        <authorList>
            <person name="Quecine M.C."/>
            <person name="Pachon D.M.R."/>
            <person name="Bonatelli M.L."/>
            <person name="Correr F.H."/>
            <person name="Franceschini L.M."/>
            <person name="Leite T.F."/>
            <person name="Margarido G.R.A."/>
            <person name="Almeida C.A."/>
            <person name="Ferrarezi J.A."/>
            <person name="Labate C.A."/>
        </authorList>
    </citation>
    <scope>NUCLEOTIDE SEQUENCE</scope>
    <source>
        <strain evidence="2">MF-1</strain>
    </source>
</reference>
<feature type="region of interest" description="Disordered" evidence="1">
    <location>
        <begin position="82"/>
        <end position="115"/>
    </location>
</feature>
<organism evidence="2 3">
    <name type="scientific">Austropuccinia psidii MF-1</name>
    <dbReference type="NCBI Taxonomy" id="1389203"/>
    <lineage>
        <taxon>Eukaryota</taxon>
        <taxon>Fungi</taxon>
        <taxon>Dikarya</taxon>
        <taxon>Basidiomycota</taxon>
        <taxon>Pucciniomycotina</taxon>
        <taxon>Pucciniomycetes</taxon>
        <taxon>Pucciniales</taxon>
        <taxon>Sphaerophragmiaceae</taxon>
        <taxon>Austropuccinia</taxon>
    </lineage>
</organism>
<gene>
    <name evidence="2" type="ORF">O181_044406</name>
</gene>
<sequence>MRTENAISVVGGIGHLANNYLKKAEINEIVETESHNDKEEEFESERDNEESEASESDQVNIINAKINNIYLLYQVPDVNSNLPQVGTSDMSLTDIQDAKLHRTKPEKGMGYKSGK</sequence>
<feature type="compositionally biased region" description="Acidic residues" evidence="1">
    <location>
        <begin position="39"/>
        <end position="55"/>
    </location>
</feature>
<evidence type="ECO:0000256" key="1">
    <source>
        <dbReference type="SAM" id="MobiDB-lite"/>
    </source>
</evidence>
<accession>A0A9Q3DID6</accession>
<evidence type="ECO:0000313" key="2">
    <source>
        <dbReference type="EMBL" id="MBW0504691.1"/>
    </source>
</evidence>
<name>A0A9Q3DID6_9BASI</name>
<evidence type="ECO:0000313" key="3">
    <source>
        <dbReference type="Proteomes" id="UP000765509"/>
    </source>
</evidence>
<dbReference type="EMBL" id="AVOT02018075">
    <property type="protein sequence ID" value="MBW0504691.1"/>
    <property type="molecule type" value="Genomic_DNA"/>
</dbReference>
<feature type="region of interest" description="Disordered" evidence="1">
    <location>
        <begin position="31"/>
        <end position="59"/>
    </location>
</feature>
<proteinExistence type="predicted"/>
<feature type="compositionally biased region" description="Polar residues" evidence="1">
    <location>
        <begin position="82"/>
        <end position="94"/>
    </location>
</feature>
<keyword evidence="3" id="KW-1185">Reference proteome</keyword>
<feature type="compositionally biased region" description="Basic and acidic residues" evidence="1">
    <location>
        <begin position="96"/>
        <end position="109"/>
    </location>
</feature>
<comment type="caution">
    <text evidence="2">The sequence shown here is derived from an EMBL/GenBank/DDBJ whole genome shotgun (WGS) entry which is preliminary data.</text>
</comment>
<protein>
    <submittedName>
        <fullName evidence="2">Uncharacterized protein</fullName>
    </submittedName>
</protein>
<dbReference type="AlphaFoldDB" id="A0A9Q3DID6"/>
<dbReference type="Proteomes" id="UP000765509">
    <property type="component" value="Unassembled WGS sequence"/>
</dbReference>